<organism evidence="2 3">
    <name type="scientific">Deinococcus phoenicis</name>
    <dbReference type="NCBI Taxonomy" id="1476583"/>
    <lineage>
        <taxon>Bacteria</taxon>
        <taxon>Thermotogati</taxon>
        <taxon>Deinococcota</taxon>
        <taxon>Deinococci</taxon>
        <taxon>Deinococcales</taxon>
        <taxon>Deinococcaceae</taxon>
        <taxon>Deinococcus</taxon>
    </lineage>
</organism>
<keyword evidence="3" id="KW-1185">Reference proteome</keyword>
<evidence type="ECO:0000256" key="1">
    <source>
        <dbReference type="SAM" id="MobiDB-lite"/>
    </source>
</evidence>
<dbReference type="STRING" id="1476583.DEIPH_ctg052orf0051"/>
<dbReference type="PATRIC" id="fig|1476583.3.peg.2913"/>
<accession>A0A016QLZ9</accession>
<evidence type="ECO:0000313" key="3">
    <source>
        <dbReference type="Proteomes" id="UP000020492"/>
    </source>
</evidence>
<dbReference type="RefSeq" id="WP_161636074.1">
    <property type="nucleotide sequence ID" value="NZ_JHAC01000050.1"/>
</dbReference>
<sequence>MTSTPHPIRPASRLAWAADLLARMHAARLTREAISTTPLAPPSPPSTTLTTA</sequence>
<dbReference type="Proteomes" id="UP000020492">
    <property type="component" value="Unassembled WGS sequence"/>
</dbReference>
<comment type="caution">
    <text evidence="2">The sequence shown here is derived from an EMBL/GenBank/DDBJ whole genome shotgun (WGS) entry which is preliminary data.</text>
</comment>
<evidence type="ECO:0000313" key="2">
    <source>
        <dbReference type="EMBL" id="EYB67053.1"/>
    </source>
</evidence>
<dbReference type="EMBL" id="JHAC01000050">
    <property type="protein sequence ID" value="EYB67053.1"/>
    <property type="molecule type" value="Genomic_DNA"/>
</dbReference>
<reference evidence="2 3" key="1">
    <citation type="submission" date="2014-03" db="EMBL/GenBank/DDBJ databases">
        <title>Draft genome sequence of Deinococcus phoenicis 1P10ME.</title>
        <authorList>
            <person name="Stepanov V.G."/>
            <person name="Vaishampayan P."/>
            <person name="Venkateswaran K."/>
            <person name="Fox G.E."/>
        </authorList>
    </citation>
    <scope>NUCLEOTIDE SEQUENCE [LARGE SCALE GENOMIC DNA]</scope>
    <source>
        <strain evidence="2 3">1P10ME</strain>
    </source>
</reference>
<protein>
    <submittedName>
        <fullName evidence="2">Uncharacterized protein</fullName>
    </submittedName>
</protein>
<gene>
    <name evidence="2" type="ORF">DEIPH_ctg052orf0051</name>
</gene>
<proteinExistence type="predicted"/>
<dbReference type="AlphaFoldDB" id="A0A016QLZ9"/>
<feature type="region of interest" description="Disordered" evidence="1">
    <location>
        <begin position="32"/>
        <end position="52"/>
    </location>
</feature>
<name>A0A016QLZ9_9DEIO</name>